<dbReference type="RefSeq" id="XP_067689371.1">
    <property type="nucleotide sequence ID" value="XM_067833268.1"/>
</dbReference>
<feature type="region of interest" description="Disordered" evidence="1">
    <location>
        <begin position="68"/>
        <end position="89"/>
    </location>
</feature>
<dbReference type="GO" id="GO:0030572">
    <property type="term" value="F:phosphatidyltransferase activity"/>
    <property type="evidence" value="ECO:0007669"/>
    <property type="project" value="UniProtKB-ARBA"/>
</dbReference>
<organism evidence="3 4">
    <name type="scientific">Leishmania enriettii</name>
    <dbReference type="NCBI Taxonomy" id="5663"/>
    <lineage>
        <taxon>Eukaryota</taxon>
        <taxon>Discoba</taxon>
        <taxon>Euglenozoa</taxon>
        <taxon>Kinetoplastea</taxon>
        <taxon>Metakinetoplastina</taxon>
        <taxon>Trypanosomatida</taxon>
        <taxon>Trypanosomatidae</taxon>
        <taxon>Leishmaniinae</taxon>
        <taxon>Leishmania</taxon>
    </lineage>
</organism>
<dbReference type="OrthoDB" id="14911at2759"/>
<evidence type="ECO:0000313" key="3">
    <source>
        <dbReference type="EMBL" id="KAG5468664.1"/>
    </source>
</evidence>
<feature type="domain" description="PLD phosphodiesterase" evidence="2">
    <location>
        <begin position="320"/>
        <end position="347"/>
    </location>
</feature>
<evidence type="ECO:0000256" key="1">
    <source>
        <dbReference type="SAM" id="MobiDB-lite"/>
    </source>
</evidence>
<dbReference type="FunFam" id="3.30.870.10:FF:000059">
    <property type="entry name" value="Cardiolipin synthetase, putative"/>
    <property type="match status" value="1"/>
</dbReference>
<dbReference type="Gene3D" id="3.30.870.10">
    <property type="entry name" value="Endonuclease Chain A"/>
    <property type="match status" value="2"/>
</dbReference>
<dbReference type="PANTHER" id="PTHR21248:SF22">
    <property type="entry name" value="PHOSPHOLIPASE D"/>
    <property type="match status" value="1"/>
</dbReference>
<feature type="compositionally biased region" description="Polar residues" evidence="1">
    <location>
        <begin position="69"/>
        <end position="78"/>
    </location>
</feature>
<dbReference type="InterPro" id="IPR025202">
    <property type="entry name" value="PLD-like_dom"/>
</dbReference>
<keyword evidence="4" id="KW-1185">Reference proteome</keyword>
<dbReference type="Pfam" id="PF13091">
    <property type="entry name" value="PLDc_2"/>
    <property type="match status" value="1"/>
</dbReference>
<dbReference type="PANTHER" id="PTHR21248">
    <property type="entry name" value="CARDIOLIPIN SYNTHASE"/>
    <property type="match status" value="1"/>
</dbReference>
<feature type="region of interest" description="Disordered" evidence="1">
    <location>
        <begin position="475"/>
        <end position="536"/>
    </location>
</feature>
<comment type="caution">
    <text evidence="3">The sequence shown here is derived from an EMBL/GenBank/DDBJ whole genome shotgun (WGS) entry which is preliminary data.</text>
</comment>
<dbReference type="AlphaFoldDB" id="A0A836K9W2"/>
<dbReference type="SUPFAM" id="SSF56024">
    <property type="entry name" value="Phospholipase D/nuclease"/>
    <property type="match status" value="2"/>
</dbReference>
<dbReference type="InterPro" id="IPR001736">
    <property type="entry name" value="PLipase_D/transphosphatidylase"/>
</dbReference>
<dbReference type="CDD" id="cd09159">
    <property type="entry name" value="PLDc_ybhO_like_2"/>
    <property type="match status" value="1"/>
</dbReference>
<protein>
    <recommendedName>
        <fullName evidence="2">PLD phosphodiesterase domain-containing protein</fullName>
    </recommendedName>
</protein>
<dbReference type="GeneID" id="94168778"/>
<dbReference type="SMART" id="SM00155">
    <property type="entry name" value="PLDc"/>
    <property type="match status" value="2"/>
</dbReference>
<proteinExistence type="predicted"/>
<reference evidence="3 4" key="1">
    <citation type="submission" date="2021-02" db="EMBL/GenBank/DDBJ databases">
        <title>Leishmania (Mundinia) enrietti genome sequencing and assembly.</title>
        <authorList>
            <person name="Almutairi H."/>
            <person name="Gatherer D."/>
        </authorList>
    </citation>
    <scope>NUCLEOTIDE SEQUENCE [LARGE SCALE GENOMIC DNA]</scope>
    <source>
        <strain evidence="3">CUR178</strain>
    </source>
</reference>
<dbReference type="EMBL" id="JAFHKP010000034">
    <property type="protein sequence ID" value="KAG5468664.1"/>
    <property type="molecule type" value="Genomic_DNA"/>
</dbReference>
<feature type="compositionally biased region" description="Basic and acidic residues" evidence="1">
    <location>
        <begin position="499"/>
        <end position="512"/>
    </location>
</feature>
<dbReference type="GO" id="GO:0032049">
    <property type="term" value="P:cardiolipin biosynthetic process"/>
    <property type="evidence" value="ECO:0007669"/>
    <property type="project" value="UniProtKB-ARBA"/>
</dbReference>
<dbReference type="Proteomes" id="UP000674179">
    <property type="component" value="Chromosome 34"/>
</dbReference>
<accession>A0A836K9W2</accession>
<name>A0A836K9W2_LEIEN</name>
<dbReference type="KEGG" id="lenr:94168778"/>
<sequence length="827" mass="93026">MNGKRSFRALIQHVGLNKVKNSPKRRIRKVADNALRTNDTGGSVAAHAVGAEGTGSRSERTTSAAASILSRSSGSPITASGAPSGISSGFGLDERLQRRRIELQTLANVETKLRQAFLSAVAAYRHLVDGAAKALQPSAACLAFSASTTSPLSETSPGPSGGADSGSTAAFYLDKMQHTLQEAKRYYNSTPFDQRWDDILSSLAVLGRTSHGNTVVLFHDSAKAFQSMWAAVKDAKERVHWQTYICKDDFIGQRTVRRLVQAHQRGCDTELLYDCGGNISGRARLTEELKQCGAKVIPYRPFFRSVATYFLKGLDWRRSPGLRNHRKILLVDASQGFCGGLNVGNEYCGTAAGGTGKYRDTHCGVVGPAAAHLAEVYRDTKQPQPWKYGWRRWRQIASQQITRRVRQGRMRMERTELYRFFQEERSRNGRRLQNVPSASLRVMRRRWNKQKDQLLTLMQWNRAGLLAEAFLDQEGVHHTQKQRSRRTNGSGGRSTETAADSRDVFLEEDMKSTSHAHGSSAVTDAENCAGGPSSSTARECSASCDQADARAPLVSSTDLPCGGGKLNGARTSAMRRKLLAARREALYRATDLSHKRAYTDMLRRMPILDTEPVPEAEMYLKHREPMTQVLSCNPRYRDYSIQYAFWQVTRKCHRRIWITTPYYLPTRKLFSALVQAARRGVDVRLLAGSNQTTDPWFMWHASNYITEQLLRAGVKIYEFKGQQIMHAKTVVVDSVWSSIGSYNWDLMSNRNLEVCLCHLDLHVAHSMEAQFLQDLSQSVEVRLEDHKQRSRWLRFTSWLFYNFVFLLDRITFRSFANEDVVDVPGAL</sequence>
<feature type="domain" description="PLD phosphodiesterase" evidence="2">
    <location>
        <begin position="721"/>
        <end position="748"/>
    </location>
</feature>
<feature type="compositionally biased region" description="Polar residues" evidence="1">
    <location>
        <begin position="513"/>
        <end position="522"/>
    </location>
</feature>
<dbReference type="PROSITE" id="PS50035">
    <property type="entry name" value="PLD"/>
    <property type="match status" value="2"/>
</dbReference>
<evidence type="ECO:0000313" key="4">
    <source>
        <dbReference type="Proteomes" id="UP000674179"/>
    </source>
</evidence>
<dbReference type="FunFam" id="3.30.870.10:FF:000058">
    <property type="entry name" value="Putative cardiolipin synthetase"/>
    <property type="match status" value="1"/>
</dbReference>
<dbReference type="CDD" id="cd09110">
    <property type="entry name" value="PLDc_CLS_1"/>
    <property type="match status" value="1"/>
</dbReference>
<gene>
    <name evidence="3" type="ORF">CUR178_01498</name>
</gene>
<evidence type="ECO:0000259" key="2">
    <source>
        <dbReference type="PROSITE" id="PS50035"/>
    </source>
</evidence>